<name>A0A6J8C5X0_MYTCO</name>
<dbReference type="InterPro" id="IPR011990">
    <property type="entry name" value="TPR-like_helical_dom_sf"/>
</dbReference>
<organism evidence="2 3">
    <name type="scientific">Mytilus coruscus</name>
    <name type="common">Sea mussel</name>
    <dbReference type="NCBI Taxonomy" id="42192"/>
    <lineage>
        <taxon>Eukaryota</taxon>
        <taxon>Metazoa</taxon>
        <taxon>Spiralia</taxon>
        <taxon>Lophotrochozoa</taxon>
        <taxon>Mollusca</taxon>
        <taxon>Bivalvia</taxon>
        <taxon>Autobranchia</taxon>
        <taxon>Pteriomorphia</taxon>
        <taxon>Mytilida</taxon>
        <taxon>Mytiloidea</taxon>
        <taxon>Mytilidae</taxon>
        <taxon>Mytilinae</taxon>
        <taxon>Mytilus</taxon>
    </lineage>
</organism>
<accession>A0A6J8C5X0</accession>
<evidence type="ECO:0000256" key="1">
    <source>
        <dbReference type="SAM" id="Phobius"/>
    </source>
</evidence>
<evidence type="ECO:0000313" key="2">
    <source>
        <dbReference type="EMBL" id="CAC5390107.1"/>
    </source>
</evidence>
<dbReference type="SUPFAM" id="SSF48452">
    <property type="entry name" value="TPR-like"/>
    <property type="match status" value="1"/>
</dbReference>
<sequence>MHCRPKNKQQNIHYKHNLSKLLIGVNSDAISGWLLLATFFYNHQHYSEALIITHHIMSKFTDETIPLPVETYNGIALFHKSHDNVMELMKQEKTITIVKNLTNLDINLDTKALAILPELQQDVKDPFTVFPCKPMAHFIRFLCYYRLKDFNLCKESYKKLYRENVNNMSYMKNMKNCSVRSVNMLELLYTMYFLGISAQMMGDRDLEKQLFRIIARCDIFNCTSAASRLSESI</sequence>
<dbReference type="Proteomes" id="UP000507470">
    <property type="component" value="Unassembled WGS sequence"/>
</dbReference>
<keyword evidence="1" id="KW-0812">Transmembrane</keyword>
<feature type="transmembrane region" description="Helical" evidence="1">
    <location>
        <begin position="21"/>
        <end position="41"/>
    </location>
</feature>
<protein>
    <submittedName>
        <fullName evidence="2">Uncharacterized protein</fullName>
    </submittedName>
</protein>
<proteinExistence type="predicted"/>
<keyword evidence="1" id="KW-1133">Transmembrane helix</keyword>
<dbReference type="AlphaFoldDB" id="A0A6J8C5X0"/>
<keyword evidence="3" id="KW-1185">Reference proteome</keyword>
<evidence type="ECO:0000313" key="3">
    <source>
        <dbReference type="Proteomes" id="UP000507470"/>
    </source>
</evidence>
<gene>
    <name evidence="2" type="ORF">MCOR_25227</name>
</gene>
<dbReference type="EMBL" id="CACVKT020004451">
    <property type="protein sequence ID" value="CAC5390107.1"/>
    <property type="molecule type" value="Genomic_DNA"/>
</dbReference>
<reference evidence="2 3" key="1">
    <citation type="submission" date="2020-06" db="EMBL/GenBank/DDBJ databases">
        <authorList>
            <person name="Li R."/>
            <person name="Bekaert M."/>
        </authorList>
    </citation>
    <scope>NUCLEOTIDE SEQUENCE [LARGE SCALE GENOMIC DNA]</scope>
    <source>
        <strain evidence="3">wild</strain>
    </source>
</reference>
<keyword evidence="1" id="KW-0472">Membrane</keyword>